<feature type="compositionally biased region" description="Polar residues" evidence="4">
    <location>
        <begin position="141"/>
        <end position="155"/>
    </location>
</feature>
<dbReference type="SUPFAM" id="SSF48403">
    <property type="entry name" value="Ankyrin repeat"/>
    <property type="match status" value="1"/>
</dbReference>
<evidence type="ECO:0000256" key="1">
    <source>
        <dbReference type="ARBA" id="ARBA00022737"/>
    </source>
</evidence>
<dbReference type="SMART" id="SM00248">
    <property type="entry name" value="ANK"/>
    <property type="match status" value="3"/>
</dbReference>
<dbReference type="InterPro" id="IPR036770">
    <property type="entry name" value="Ankyrin_rpt-contain_sf"/>
</dbReference>
<dbReference type="GO" id="GO:0085020">
    <property type="term" value="P:protein K6-linked ubiquitination"/>
    <property type="evidence" value="ECO:0007669"/>
    <property type="project" value="TreeGrafter"/>
</dbReference>
<feature type="region of interest" description="Disordered" evidence="4">
    <location>
        <begin position="227"/>
        <end position="249"/>
    </location>
</feature>
<reference evidence="5" key="1">
    <citation type="submission" date="2021-03" db="EMBL/GenBank/DDBJ databases">
        <title>Draft genome sequence of rust myrtle Austropuccinia psidii MF-1, a brazilian biotype.</title>
        <authorList>
            <person name="Quecine M.C."/>
            <person name="Pachon D.M.R."/>
            <person name="Bonatelli M.L."/>
            <person name="Correr F.H."/>
            <person name="Franceschini L.M."/>
            <person name="Leite T.F."/>
            <person name="Margarido G.R.A."/>
            <person name="Almeida C.A."/>
            <person name="Ferrarezi J.A."/>
            <person name="Labate C.A."/>
        </authorList>
    </citation>
    <scope>NUCLEOTIDE SEQUENCE</scope>
    <source>
        <strain evidence="5">MF-1</strain>
    </source>
</reference>
<dbReference type="InterPro" id="IPR002110">
    <property type="entry name" value="Ankyrin_rpt"/>
</dbReference>
<dbReference type="GO" id="GO:0004842">
    <property type="term" value="F:ubiquitin-protein transferase activity"/>
    <property type="evidence" value="ECO:0007669"/>
    <property type="project" value="TreeGrafter"/>
</dbReference>
<dbReference type="AlphaFoldDB" id="A0A9Q3BQ79"/>
<dbReference type="OrthoDB" id="19174at2759"/>
<keyword evidence="2 3" id="KW-0040">ANK repeat</keyword>
<dbReference type="Pfam" id="PF12796">
    <property type="entry name" value="Ank_2"/>
    <property type="match status" value="1"/>
</dbReference>
<keyword evidence="1" id="KW-0677">Repeat</keyword>
<keyword evidence="6" id="KW-1185">Reference proteome</keyword>
<dbReference type="Gene3D" id="1.25.40.20">
    <property type="entry name" value="Ankyrin repeat-containing domain"/>
    <property type="match status" value="1"/>
</dbReference>
<sequence>MVNLDLAGSENIWVASSDGDLERVKKLIEAGVPPNIADDNSYTPMHAAASWGRQDVLRYLNSQGGNINITDEDGDTPLFSVEDLETAKLVIELGGDPLHANDEGLTADECLGEEYPEISNYLRGLIGKPLIEVSSADAETDQQQSEPSKTDPTQHMTTNLLGMVQEIMTEAETNGISSDSPELDRRLREAVTQTVDQSADFGRLIASRGVDVLQPSIGANTLEMVVEGEETAETASSSEEASTTKRQRI</sequence>
<evidence type="ECO:0000313" key="5">
    <source>
        <dbReference type="EMBL" id="MBW0470281.1"/>
    </source>
</evidence>
<dbReference type="PANTHER" id="PTHR24171">
    <property type="entry name" value="ANKYRIN REPEAT DOMAIN-CONTAINING PROTEIN 39-RELATED"/>
    <property type="match status" value="1"/>
</dbReference>
<name>A0A9Q3BQ79_9BASI</name>
<accession>A0A9Q3BQ79</accession>
<feature type="repeat" description="ANK" evidence="3">
    <location>
        <begin position="40"/>
        <end position="72"/>
    </location>
</feature>
<evidence type="ECO:0000313" key="6">
    <source>
        <dbReference type="Proteomes" id="UP000765509"/>
    </source>
</evidence>
<dbReference type="PROSITE" id="PS50297">
    <property type="entry name" value="ANK_REP_REGION"/>
    <property type="match status" value="1"/>
</dbReference>
<organism evidence="5 6">
    <name type="scientific">Austropuccinia psidii MF-1</name>
    <dbReference type="NCBI Taxonomy" id="1389203"/>
    <lineage>
        <taxon>Eukaryota</taxon>
        <taxon>Fungi</taxon>
        <taxon>Dikarya</taxon>
        <taxon>Basidiomycota</taxon>
        <taxon>Pucciniomycotina</taxon>
        <taxon>Pucciniomycetes</taxon>
        <taxon>Pucciniales</taxon>
        <taxon>Sphaerophragmiaceae</taxon>
        <taxon>Austropuccinia</taxon>
    </lineage>
</organism>
<gene>
    <name evidence="5" type="ORF">O181_009996</name>
</gene>
<evidence type="ECO:0000256" key="4">
    <source>
        <dbReference type="SAM" id="MobiDB-lite"/>
    </source>
</evidence>
<dbReference type="PANTHER" id="PTHR24171:SF8">
    <property type="entry name" value="BRCA1-ASSOCIATED RING DOMAIN PROTEIN 1"/>
    <property type="match status" value="1"/>
</dbReference>
<evidence type="ECO:0000256" key="3">
    <source>
        <dbReference type="PROSITE-ProRule" id="PRU00023"/>
    </source>
</evidence>
<proteinExistence type="predicted"/>
<protein>
    <submittedName>
        <fullName evidence="5">Uncharacterized protein</fullName>
    </submittedName>
</protein>
<dbReference type="EMBL" id="AVOT02002417">
    <property type="protein sequence ID" value="MBW0470281.1"/>
    <property type="molecule type" value="Genomic_DNA"/>
</dbReference>
<comment type="caution">
    <text evidence="5">The sequence shown here is derived from an EMBL/GenBank/DDBJ whole genome shotgun (WGS) entry which is preliminary data.</text>
</comment>
<feature type="region of interest" description="Disordered" evidence="4">
    <location>
        <begin position="135"/>
        <end position="155"/>
    </location>
</feature>
<evidence type="ECO:0000256" key="2">
    <source>
        <dbReference type="ARBA" id="ARBA00023043"/>
    </source>
</evidence>
<dbReference type="PROSITE" id="PS50088">
    <property type="entry name" value="ANK_REPEAT"/>
    <property type="match status" value="1"/>
</dbReference>
<dbReference type="Proteomes" id="UP000765509">
    <property type="component" value="Unassembled WGS sequence"/>
</dbReference>